<dbReference type="InterPro" id="IPR013556">
    <property type="entry name" value="Flag_M-ring_C"/>
</dbReference>
<dbReference type="AlphaFoldDB" id="A0A1M4VN47"/>
<gene>
    <name evidence="15" type="ORF">SAMN02745164_00963</name>
</gene>
<dbReference type="OrthoDB" id="43135at2"/>
<dbReference type="PRINTS" id="PR01009">
    <property type="entry name" value="FLGMRINGFLIF"/>
</dbReference>
<keyword evidence="15" id="KW-0969">Cilium</keyword>
<dbReference type="NCBIfam" id="TIGR00206">
    <property type="entry name" value="fliF"/>
    <property type="match status" value="1"/>
</dbReference>
<dbReference type="Pfam" id="PF01514">
    <property type="entry name" value="YscJ_FliF"/>
    <property type="match status" value="1"/>
</dbReference>
<evidence type="ECO:0000256" key="9">
    <source>
        <dbReference type="PIRNR" id="PIRNR004862"/>
    </source>
</evidence>
<dbReference type="GO" id="GO:0071973">
    <property type="term" value="P:bacterial-type flagellum-dependent cell motility"/>
    <property type="evidence" value="ECO:0007669"/>
    <property type="project" value="InterPro"/>
</dbReference>
<keyword evidence="5 12" id="KW-0812">Transmembrane</keyword>
<comment type="function">
    <text evidence="9">The M ring may be actively involved in energy transduction.</text>
</comment>
<protein>
    <recommendedName>
        <fullName evidence="9">Flagellar M-ring protein</fullName>
    </recommendedName>
</protein>
<feature type="transmembrane region" description="Helical" evidence="12">
    <location>
        <begin position="426"/>
        <end position="448"/>
    </location>
</feature>
<feature type="coiled-coil region" evidence="10">
    <location>
        <begin position="450"/>
        <end position="477"/>
    </location>
</feature>
<evidence type="ECO:0000313" key="16">
    <source>
        <dbReference type="Proteomes" id="UP000184334"/>
    </source>
</evidence>
<dbReference type="Pfam" id="PF08345">
    <property type="entry name" value="YscJ_FliF_C"/>
    <property type="match status" value="1"/>
</dbReference>
<proteinExistence type="inferred from homology"/>
<evidence type="ECO:0000256" key="7">
    <source>
        <dbReference type="ARBA" id="ARBA00023136"/>
    </source>
</evidence>
<dbReference type="InterPro" id="IPR045851">
    <property type="entry name" value="AMP-bd_C_sf"/>
</dbReference>
<evidence type="ECO:0000256" key="4">
    <source>
        <dbReference type="ARBA" id="ARBA00022475"/>
    </source>
</evidence>
<evidence type="ECO:0000259" key="14">
    <source>
        <dbReference type="Pfam" id="PF08345"/>
    </source>
</evidence>
<dbReference type="InterPro" id="IPR006182">
    <property type="entry name" value="FliF_N_dom"/>
</dbReference>
<evidence type="ECO:0000256" key="2">
    <source>
        <dbReference type="ARBA" id="ARBA00004651"/>
    </source>
</evidence>
<name>A0A1M4VN47_MARH1</name>
<dbReference type="PIRSF" id="PIRSF004862">
    <property type="entry name" value="FliF"/>
    <property type="match status" value="1"/>
</dbReference>
<dbReference type="GO" id="GO:0005886">
    <property type="term" value="C:plasma membrane"/>
    <property type="evidence" value="ECO:0007669"/>
    <property type="project" value="UniProtKB-SubCell"/>
</dbReference>
<evidence type="ECO:0000256" key="3">
    <source>
        <dbReference type="ARBA" id="ARBA00007971"/>
    </source>
</evidence>
<evidence type="ECO:0000313" key="15">
    <source>
        <dbReference type="EMBL" id="SHE70358.1"/>
    </source>
</evidence>
<dbReference type="STRING" id="1122195.SAMN02745164_00963"/>
<keyword evidence="15" id="KW-0282">Flagellum</keyword>
<dbReference type="RefSeq" id="WP_072863994.1">
    <property type="nucleotide sequence ID" value="NZ_FQUI01000012.1"/>
</dbReference>
<dbReference type="GO" id="GO:0009431">
    <property type="term" value="C:bacterial-type flagellum basal body, MS ring"/>
    <property type="evidence" value="ECO:0007669"/>
    <property type="project" value="InterPro"/>
</dbReference>
<dbReference type="Gene3D" id="3.30.300.30">
    <property type="match status" value="1"/>
</dbReference>
<evidence type="ECO:0000256" key="11">
    <source>
        <dbReference type="SAM" id="MobiDB-lite"/>
    </source>
</evidence>
<dbReference type="PANTHER" id="PTHR30046:SF0">
    <property type="entry name" value="FLAGELLAR M-RING PROTEIN"/>
    <property type="match status" value="1"/>
</dbReference>
<dbReference type="InterPro" id="IPR043427">
    <property type="entry name" value="YscJ/FliF"/>
</dbReference>
<organism evidence="15 16">
    <name type="scientific">Marinitoga hydrogenitolerans (strain DSM 16785 / JCM 12826 / AT1271)</name>
    <dbReference type="NCBI Taxonomy" id="1122195"/>
    <lineage>
        <taxon>Bacteria</taxon>
        <taxon>Thermotogati</taxon>
        <taxon>Thermotogota</taxon>
        <taxon>Thermotogae</taxon>
        <taxon>Petrotogales</taxon>
        <taxon>Petrotogaceae</taxon>
        <taxon>Marinitoga</taxon>
    </lineage>
</organism>
<feature type="domain" description="Flagellar M-ring C-terminal" evidence="14">
    <location>
        <begin position="250"/>
        <end position="396"/>
    </location>
</feature>
<feature type="domain" description="Flagellar M-ring N-terminal" evidence="13">
    <location>
        <begin position="42"/>
        <end position="216"/>
    </location>
</feature>
<comment type="subcellular location">
    <subcellularLocation>
        <location evidence="1 9">Bacterial flagellum basal body</location>
    </subcellularLocation>
    <subcellularLocation>
        <location evidence="2">Cell membrane</location>
        <topology evidence="2">Multi-pass membrane protein</topology>
    </subcellularLocation>
</comment>
<evidence type="ECO:0000256" key="5">
    <source>
        <dbReference type="ARBA" id="ARBA00022692"/>
    </source>
</evidence>
<feature type="region of interest" description="Disordered" evidence="11">
    <location>
        <begin position="293"/>
        <end position="327"/>
    </location>
</feature>
<keyword evidence="15" id="KW-0966">Cell projection</keyword>
<evidence type="ECO:0000256" key="10">
    <source>
        <dbReference type="SAM" id="Coils"/>
    </source>
</evidence>
<feature type="compositionally biased region" description="Polar residues" evidence="11">
    <location>
        <begin position="316"/>
        <end position="327"/>
    </location>
</feature>
<reference evidence="15" key="1">
    <citation type="submission" date="2016-11" db="EMBL/GenBank/DDBJ databases">
        <authorList>
            <person name="Varghese N."/>
            <person name="Submissions S."/>
        </authorList>
    </citation>
    <scope>NUCLEOTIDE SEQUENCE [LARGE SCALE GENOMIC DNA]</scope>
    <source>
        <strain evidence="15">DSM 16785</strain>
    </source>
</reference>
<dbReference type="PANTHER" id="PTHR30046">
    <property type="entry name" value="FLAGELLAR M-RING PROTEIN"/>
    <property type="match status" value="1"/>
</dbReference>
<dbReference type="InterPro" id="IPR000067">
    <property type="entry name" value="FlgMring_FliF"/>
</dbReference>
<keyword evidence="7 12" id="KW-0472">Membrane</keyword>
<keyword evidence="8 9" id="KW-0975">Bacterial flagellum</keyword>
<keyword evidence="16" id="KW-1185">Reference proteome</keyword>
<evidence type="ECO:0000256" key="6">
    <source>
        <dbReference type="ARBA" id="ARBA00022989"/>
    </source>
</evidence>
<accession>A0A1M4VN47</accession>
<keyword evidence="4" id="KW-1003">Cell membrane</keyword>
<evidence type="ECO:0000256" key="12">
    <source>
        <dbReference type="SAM" id="Phobius"/>
    </source>
</evidence>
<comment type="caution">
    <text evidence="15">The sequence shown here is derived from an EMBL/GenBank/DDBJ whole genome shotgun (WGS) entry which is preliminary data.</text>
</comment>
<sequence length="516" mass="58148">MNPFQMIKDYWENFSTNQKIIYSILSATFVFLLIFLIALNLRPNYQVLISGVDEQQGGKIIAKLEELNIPYKVGPGGSIMVPEKYNKYELWMKLALNGVLGNQIQGYELLQKQNFGATSYDKQVNYQIALEGELSRSISTMKGIQYARVHIVMPSRTYYTPADKSKPTASVLLFLEPGANIDSGQVKAIMDFVAGAVQNLDPKDVKVVDNNSRNLSAQVISEGNIADAATKFDLKRKIEEYYTQKIENKLQQVFGVGAIVVIPEVELNWQKIEEESRKVQPVNKTAGLIVSEQKESEEKYSTSGTSNIPGVDSNVPPYTTQTPDNQGSDTYKTLKTITNYDFNEIYQKVTDDKNGEIAEKSITVFIDLDKSPIPENDTTKAQIKSAISTATGATPSNINILFTKFNKELEAEYQKIVQQTERARTITVITIISVIFIIVLVLLIIGIINLNKKRKARKTILERKKKLEEAATRAIEEIEPEITEVTEDQKVFEKLTKIVDQSVDDVVEILKYWINQ</sequence>
<dbReference type="EMBL" id="FQUI01000012">
    <property type="protein sequence ID" value="SHE70358.1"/>
    <property type="molecule type" value="Genomic_DNA"/>
</dbReference>
<evidence type="ECO:0000256" key="8">
    <source>
        <dbReference type="ARBA" id="ARBA00023143"/>
    </source>
</evidence>
<keyword evidence="10" id="KW-0175">Coiled coil</keyword>
<dbReference type="Proteomes" id="UP000184334">
    <property type="component" value="Unassembled WGS sequence"/>
</dbReference>
<keyword evidence="6 12" id="KW-1133">Transmembrane helix</keyword>
<evidence type="ECO:0000259" key="13">
    <source>
        <dbReference type="Pfam" id="PF01514"/>
    </source>
</evidence>
<feature type="transmembrane region" description="Helical" evidence="12">
    <location>
        <begin position="20"/>
        <end position="41"/>
    </location>
</feature>
<evidence type="ECO:0000256" key="1">
    <source>
        <dbReference type="ARBA" id="ARBA00004117"/>
    </source>
</evidence>
<dbReference type="GO" id="GO:0003774">
    <property type="term" value="F:cytoskeletal motor activity"/>
    <property type="evidence" value="ECO:0007669"/>
    <property type="project" value="InterPro"/>
</dbReference>
<comment type="similarity">
    <text evidence="3 9">Belongs to the FliF family.</text>
</comment>